<dbReference type="GO" id="GO:0015031">
    <property type="term" value="P:protein transport"/>
    <property type="evidence" value="ECO:0007669"/>
    <property type="project" value="UniProtKB-KW"/>
</dbReference>
<dbReference type="GO" id="GO:0005768">
    <property type="term" value="C:endosome"/>
    <property type="evidence" value="ECO:0007669"/>
    <property type="project" value="UniProtKB-ARBA"/>
</dbReference>
<keyword evidence="8 10" id="KW-0472">Membrane</keyword>
<comment type="caution">
    <text evidence="12">The sequence shown here is derived from an EMBL/GenBank/DDBJ whole genome shotgun (WGS) entry which is preliminary data.</text>
</comment>
<proteinExistence type="predicted"/>
<feature type="domain" description="T-SNARE coiled-coil homology" evidence="11">
    <location>
        <begin position="151"/>
        <end position="213"/>
    </location>
</feature>
<evidence type="ECO:0000259" key="11">
    <source>
        <dbReference type="PROSITE" id="PS50192"/>
    </source>
</evidence>
<evidence type="ECO:0000256" key="7">
    <source>
        <dbReference type="ARBA" id="ARBA00023054"/>
    </source>
</evidence>
<dbReference type="PANTHER" id="PTHR12791">
    <property type="entry name" value="GOLGI SNARE BET1-RELATED"/>
    <property type="match status" value="1"/>
</dbReference>
<dbReference type="OrthoDB" id="244190at2759"/>
<name>A0A9P5ZVY8_PLEER</name>
<sequence length="242" mass="26797">MSLAKLTSISTQTLSLLLERQRLQTFPAFSASPDAASDPLHLPQIRKNMGQLRAGILDMEAKEGSTQSAQLLRNQYGRMRAMLGNDAGLVEPLICRLDNPESSTSATSRVESELPLIPPPPPSKDTEPTYTPYTDDPQGDADPGIMLQTQRRLMDEQDEHLDRLSQSVGRQHHISLQINDELDVHTGLLQELDTDLDQTGNRLTSARRRLDRVARGAKENSSAMAIGLLILILLLLIIIFKT</sequence>
<dbReference type="InterPro" id="IPR000727">
    <property type="entry name" value="T_SNARE_dom"/>
</dbReference>
<dbReference type="GO" id="GO:0006896">
    <property type="term" value="P:Golgi to vacuole transport"/>
    <property type="evidence" value="ECO:0007669"/>
    <property type="project" value="UniProtKB-ARBA"/>
</dbReference>
<feature type="region of interest" description="Disordered" evidence="9">
    <location>
        <begin position="100"/>
        <end position="141"/>
    </location>
</feature>
<dbReference type="Gene3D" id="1.20.5.110">
    <property type="match status" value="1"/>
</dbReference>
<organism evidence="12 13">
    <name type="scientific">Pleurotus eryngii</name>
    <name type="common">Boletus of the steppes</name>
    <dbReference type="NCBI Taxonomy" id="5323"/>
    <lineage>
        <taxon>Eukaryota</taxon>
        <taxon>Fungi</taxon>
        <taxon>Dikarya</taxon>
        <taxon>Basidiomycota</taxon>
        <taxon>Agaricomycotina</taxon>
        <taxon>Agaricomycetes</taxon>
        <taxon>Agaricomycetidae</taxon>
        <taxon>Agaricales</taxon>
        <taxon>Pleurotineae</taxon>
        <taxon>Pleurotaceae</taxon>
        <taxon>Pleurotus</taxon>
    </lineage>
</organism>
<evidence type="ECO:0000256" key="5">
    <source>
        <dbReference type="ARBA" id="ARBA00022927"/>
    </source>
</evidence>
<evidence type="ECO:0000313" key="12">
    <source>
        <dbReference type="EMBL" id="KAF9493680.1"/>
    </source>
</evidence>
<evidence type="ECO:0000256" key="3">
    <source>
        <dbReference type="ARBA" id="ARBA00022448"/>
    </source>
</evidence>
<dbReference type="GO" id="GO:0061025">
    <property type="term" value="P:membrane fusion"/>
    <property type="evidence" value="ECO:0007669"/>
    <property type="project" value="UniProtKB-ARBA"/>
</dbReference>
<evidence type="ECO:0000256" key="1">
    <source>
        <dbReference type="ARBA" id="ARBA00004167"/>
    </source>
</evidence>
<accession>A0A9P5ZVY8</accession>
<protein>
    <recommendedName>
        <fullName evidence="11">t-SNARE coiled-coil homology domain-containing protein</fullName>
    </recommendedName>
</protein>
<dbReference type="Proteomes" id="UP000807025">
    <property type="component" value="Unassembled WGS sequence"/>
</dbReference>
<dbReference type="PROSITE" id="PS50192">
    <property type="entry name" value="T_SNARE"/>
    <property type="match status" value="1"/>
</dbReference>
<dbReference type="GO" id="GO:0016020">
    <property type="term" value="C:membrane"/>
    <property type="evidence" value="ECO:0007669"/>
    <property type="project" value="UniProtKB-SubCell"/>
</dbReference>
<keyword evidence="6 10" id="KW-1133">Transmembrane helix</keyword>
<keyword evidence="7" id="KW-0175">Coiled coil</keyword>
<dbReference type="Pfam" id="PF05739">
    <property type="entry name" value="SNARE"/>
    <property type="match status" value="1"/>
</dbReference>
<dbReference type="EMBL" id="MU154582">
    <property type="protein sequence ID" value="KAF9493680.1"/>
    <property type="molecule type" value="Genomic_DNA"/>
</dbReference>
<dbReference type="CDD" id="cd15859">
    <property type="entry name" value="SNARE_SYN8"/>
    <property type="match status" value="1"/>
</dbReference>
<keyword evidence="5" id="KW-0653">Protein transport</keyword>
<reference evidence="12" key="1">
    <citation type="submission" date="2020-11" db="EMBL/GenBank/DDBJ databases">
        <authorList>
            <consortium name="DOE Joint Genome Institute"/>
            <person name="Ahrendt S."/>
            <person name="Riley R."/>
            <person name="Andreopoulos W."/>
            <person name="Labutti K."/>
            <person name="Pangilinan J."/>
            <person name="Ruiz-Duenas F.J."/>
            <person name="Barrasa J.M."/>
            <person name="Sanchez-Garcia M."/>
            <person name="Camarero S."/>
            <person name="Miyauchi S."/>
            <person name="Serrano A."/>
            <person name="Linde D."/>
            <person name="Babiker R."/>
            <person name="Drula E."/>
            <person name="Ayuso-Fernandez I."/>
            <person name="Pacheco R."/>
            <person name="Padilla G."/>
            <person name="Ferreira P."/>
            <person name="Barriuso J."/>
            <person name="Kellner H."/>
            <person name="Castanera R."/>
            <person name="Alfaro M."/>
            <person name="Ramirez L."/>
            <person name="Pisabarro A.G."/>
            <person name="Kuo A."/>
            <person name="Tritt A."/>
            <person name="Lipzen A."/>
            <person name="He G."/>
            <person name="Yan M."/>
            <person name="Ng V."/>
            <person name="Cullen D."/>
            <person name="Martin F."/>
            <person name="Rosso M.-N."/>
            <person name="Henrissat B."/>
            <person name="Hibbett D."/>
            <person name="Martinez A.T."/>
            <person name="Grigoriev I.V."/>
        </authorList>
    </citation>
    <scope>NUCLEOTIDE SEQUENCE</scope>
    <source>
        <strain evidence="12">ATCC 90797</strain>
    </source>
</reference>
<evidence type="ECO:0000256" key="9">
    <source>
        <dbReference type="SAM" id="MobiDB-lite"/>
    </source>
</evidence>
<feature type="compositionally biased region" description="Polar residues" evidence="9">
    <location>
        <begin position="100"/>
        <end position="109"/>
    </location>
</feature>
<evidence type="ECO:0000256" key="4">
    <source>
        <dbReference type="ARBA" id="ARBA00022692"/>
    </source>
</evidence>
<keyword evidence="3" id="KW-0813">Transport</keyword>
<keyword evidence="13" id="KW-1185">Reference proteome</keyword>
<feature type="transmembrane region" description="Helical" evidence="10">
    <location>
        <begin position="222"/>
        <end position="240"/>
    </location>
</feature>
<dbReference type="SUPFAM" id="SSF58038">
    <property type="entry name" value="SNARE fusion complex"/>
    <property type="match status" value="1"/>
</dbReference>
<evidence type="ECO:0000256" key="2">
    <source>
        <dbReference type="ARBA" id="ARBA00004308"/>
    </source>
</evidence>
<evidence type="ECO:0000256" key="6">
    <source>
        <dbReference type="ARBA" id="ARBA00022989"/>
    </source>
</evidence>
<dbReference type="SMART" id="SM00397">
    <property type="entry name" value="t_SNARE"/>
    <property type="match status" value="1"/>
</dbReference>
<gene>
    <name evidence="12" type="ORF">BDN71DRAFT_1066938</name>
</gene>
<keyword evidence="4 10" id="KW-0812">Transmembrane</keyword>
<evidence type="ECO:0000256" key="10">
    <source>
        <dbReference type="SAM" id="Phobius"/>
    </source>
</evidence>
<dbReference type="FunFam" id="1.20.5.110:FF:000060">
    <property type="entry name" value="SNARE complex subunit (Syn8)"/>
    <property type="match status" value="1"/>
</dbReference>
<comment type="subcellular location">
    <subcellularLocation>
        <location evidence="2">Endomembrane system</location>
    </subcellularLocation>
    <subcellularLocation>
        <location evidence="1">Membrane</location>
        <topology evidence="1">Single-pass membrane protein</topology>
    </subcellularLocation>
</comment>
<evidence type="ECO:0000313" key="13">
    <source>
        <dbReference type="Proteomes" id="UP000807025"/>
    </source>
</evidence>
<dbReference type="AlphaFoldDB" id="A0A9P5ZVY8"/>
<evidence type="ECO:0000256" key="8">
    <source>
        <dbReference type="ARBA" id="ARBA00023136"/>
    </source>
</evidence>